<dbReference type="Pfam" id="PF00595">
    <property type="entry name" value="PDZ"/>
    <property type="match status" value="1"/>
</dbReference>
<dbReference type="EMBL" id="JAHRIN010068113">
    <property type="protein sequence ID" value="MEQ2215268.1"/>
    <property type="molecule type" value="Genomic_DNA"/>
</dbReference>
<protein>
    <recommendedName>
        <fullName evidence="2">PDZ domain-containing protein</fullName>
    </recommendedName>
</protein>
<dbReference type="InterPro" id="IPR052098">
    <property type="entry name" value="Presynaptic_Scaffold_Bsn/Pclo"/>
</dbReference>
<sequence length="133" mass="14871">YHLRREDTDWFDKPREGQPQSGHLSDRRQMKLVPYTFPHTRIKIKRDMTDTSVSGNGLGVRVVGGKEIPGSRGEIGTYIAKVIPGGMVEQTGKIVEGMQVLEWNGVPLTGKTYEEVQCIMGKPCVEAELCVRL</sequence>
<dbReference type="CDD" id="cd06714">
    <property type="entry name" value="PDZ_RIM-like"/>
    <property type="match status" value="1"/>
</dbReference>
<evidence type="ECO:0000313" key="4">
    <source>
        <dbReference type="Proteomes" id="UP001434883"/>
    </source>
</evidence>
<dbReference type="InterPro" id="IPR001478">
    <property type="entry name" value="PDZ"/>
</dbReference>
<feature type="domain" description="PDZ" evidence="2">
    <location>
        <begin position="41"/>
        <end position="116"/>
    </location>
</feature>
<accession>A0ABV0S495</accession>
<comment type="caution">
    <text evidence="3">The sequence shown here is derived from an EMBL/GenBank/DDBJ whole genome shotgun (WGS) entry which is preliminary data.</text>
</comment>
<reference evidence="3 4" key="1">
    <citation type="submission" date="2021-06" db="EMBL/GenBank/DDBJ databases">
        <authorList>
            <person name="Palmer J.M."/>
        </authorList>
    </citation>
    <scope>NUCLEOTIDE SEQUENCE [LARGE SCALE GENOMIC DNA]</scope>
    <source>
        <strain evidence="3 4">XC_2019</strain>
        <tissue evidence="3">Muscle</tissue>
    </source>
</reference>
<keyword evidence="4" id="KW-1185">Reference proteome</keyword>
<dbReference type="SMART" id="SM00228">
    <property type="entry name" value="PDZ"/>
    <property type="match status" value="1"/>
</dbReference>
<feature type="region of interest" description="Disordered" evidence="1">
    <location>
        <begin position="1"/>
        <end position="27"/>
    </location>
</feature>
<dbReference type="PANTHER" id="PTHR14113">
    <property type="entry name" value="PICCOLO/BASSOON"/>
    <property type="match status" value="1"/>
</dbReference>
<organism evidence="3 4">
    <name type="scientific">Xenoophorus captivus</name>
    <dbReference type="NCBI Taxonomy" id="1517983"/>
    <lineage>
        <taxon>Eukaryota</taxon>
        <taxon>Metazoa</taxon>
        <taxon>Chordata</taxon>
        <taxon>Craniata</taxon>
        <taxon>Vertebrata</taxon>
        <taxon>Euteleostomi</taxon>
        <taxon>Actinopterygii</taxon>
        <taxon>Neopterygii</taxon>
        <taxon>Teleostei</taxon>
        <taxon>Neoteleostei</taxon>
        <taxon>Acanthomorphata</taxon>
        <taxon>Ovalentaria</taxon>
        <taxon>Atherinomorphae</taxon>
        <taxon>Cyprinodontiformes</taxon>
        <taxon>Goodeidae</taxon>
        <taxon>Xenoophorus</taxon>
    </lineage>
</organism>
<dbReference type="Proteomes" id="UP001434883">
    <property type="component" value="Unassembled WGS sequence"/>
</dbReference>
<dbReference type="Gene3D" id="2.30.42.10">
    <property type="match status" value="1"/>
</dbReference>
<name>A0ABV0S495_9TELE</name>
<evidence type="ECO:0000313" key="3">
    <source>
        <dbReference type="EMBL" id="MEQ2215268.1"/>
    </source>
</evidence>
<dbReference type="PANTHER" id="PTHR14113:SF6">
    <property type="entry name" value="PROTEIN PICCOLO"/>
    <property type="match status" value="1"/>
</dbReference>
<evidence type="ECO:0000256" key="1">
    <source>
        <dbReference type="SAM" id="MobiDB-lite"/>
    </source>
</evidence>
<proteinExistence type="predicted"/>
<evidence type="ECO:0000259" key="2">
    <source>
        <dbReference type="PROSITE" id="PS50106"/>
    </source>
</evidence>
<dbReference type="SUPFAM" id="SSF50156">
    <property type="entry name" value="PDZ domain-like"/>
    <property type="match status" value="1"/>
</dbReference>
<dbReference type="InterPro" id="IPR036034">
    <property type="entry name" value="PDZ_sf"/>
</dbReference>
<gene>
    <name evidence="3" type="ORF">XENOCAPTIV_029918</name>
</gene>
<feature type="non-terminal residue" evidence="3">
    <location>
        <position position="1"/>
    </location>
</feature>
<feature type="compositionally biased region" description="Basic and acidic residues" evidence="1">
    <location>
        <begin position="1"/>
        <end position="16"/>
    </location>
</feature>
<dbReference type="PROSITE" id="PS50106">
    <property type="entry name" value="PDZ"/>
    <property type="match status" value="1"/>
</dbReference>